<protein>
    <recommendedName>
        <fullName evidence="4">Metal-dependent protein hydrolase</fullName>
    </recommendedName>
</protein>
<evidence type="ECO:0000313" key="3">
    <source>
        <dbReference type="EMBL" id="CAD8482538.1"/>
    </source>
</evidence>
<gene>
    <name evidence="3" type="ORF">HPHI1048_LOCUS9594</name>
</gene>
<accession>A0A7S0HEN7</accession>
<feature type="signal peptide" evidence="2">
    <location>
        <begin position="1"/>
        <end position="16"/>
    </location>
</feature>
<reference evidence="3" key="1">
    <citation type="submission" date="2021-01" db="EMBL/GenBank/DDBJ databases">
        <authorList>
            <person name="Corre E."/>
            <person name="Pelletier E."/>
            <person name="Niang G."/>
            <person name="Scheremetjew M."/>
            <person name="Finn R."/>
            <person name="Kale V."/>
            <person name="Holt S."/>
            <person name="Cochrane G."/>
            <person name="Meng A."/>
            <person name="Brown T."/>
            <person name="Cohen L."/>
        </authorList>
    </citation>
    <scope>NUCLEOTIDE SEQUENCE</scope>
    <source>
        <strain evidence="3">CCMP325</strain>
    </source>
</reference>
<keyword evidence="2" id="KW-0732">Signal</keyword>
<dbReference type="GO" id="GO:0005737">
    <property type="term" value="C:cytoplasm"/>
    <property type="evidence" value="ECO:0007669"/>
    <property type="project" value="TreeGrafter"/>
</dbReference>
<dbReference type="PANTHER" id="PTHR11215">
    <property type="entry name" value="METAL DEPENDENT HYDROLASE - RELATED"/>
    <property type="match status" value="1"/>
</dbReference>
<feature type="chain" id="PRO_5031176080" description="Metal-dependent protein hydrolase" evidence="2">
    <location>
        <begin position="17"/>
        <end position="369"/>
    </location>
</feature>
<proteinExistence type="inferred from homology"/>
<dbReference type="GO" id="GO:0005634">
    <property type="term" value="C:nucleus"/>
    <property type="evidence" value="ECO:0007669"/>
    <property type="project" value="TreeGrafter"/>
</dbReference>
<dbReference type="PANTHER" id="PTHR11215:SF1">
    <property type="entry name" value="MYG1 EXONUCLEASE"/>
    <property type="match status" value="1"/>
</dbReference>
<sequence>MVKILAARLIGLQVAAVCNFCSLPIASTRHRLRLRGGFSAEHLRMANSGSEAKKRIGTHDGTFHCDEVMACWMLHQTKEFAGAQIVRTRDVKTLSEMDIVVDVGAVFDPSSHRYDHHQKTFTDTFDEKHVTTKLSSAGLIYKYFGREILQNIVKNVEIDYDKLYYLIYDNFIEEIDAVDNGVECYPADAVPKYKVSTMLGQRVGRLNPSWNDQGKKPDEQFQKAMQIVGDEMESIVEYYAKAFLPARSIVYAAISSRLDYHPSGKIMVLKTACPWKDHLFEIEQELQANLIYAVYEDQGGSWRVQAVPERPNSFLSRKPLPEAWRGVRDQALSDLTGVEGCIFVHATGFIGGANTQEGAMKLAEMALEI</sequence>
<comment type="similarity">
    <text evidence="1">Belongs to the MYG1 family.</text>
</comment>
<dbReference type="Pfam" id="PF03690">
    <property type="entry name" value="MYG1_exonuc"/>
    <property type="match status" value="1"/>
</dbReference>
<name>A0A7S0HEN7_9CRYP</name>
<evidence type="ECO:0000256" key="2">
    <source>
        <dbReference type="SAM" id="SignalP"/>
    </source>
</evidence>
<organism evidence="3">
    <name type="scientific">Hanusia phi</name>
    <dbReference type="NCBI Taxonomy" id="3032"/>
    <lineage>
        <taxon>Eukaryota</taxon>
        <taxon>Cryptophyceae</taxon>
        <taxon>Pyrenomonadales</taxon>
        <taxon>Geminigeraceae</taxon>
        <taxon>Hanusia</taxon>
    </lineage>
</organism>
<dbReference type="AlphaFoldDB" id="A0A7S0HEN7"/>
<evidence type="ECO:0000256" key="1">
    <source>
        <dbReference type="ARBA" id="ARBA00010105"/>
    </source>
</evidence>
<evidence type="ECO:0008006" key="4">
    <source>
        <dbReference type="Google" id="ProtNLM"/>
    </source>
</evidence>
<dbReference type="InterPro" id="IPR003226">
    <property type="entry name" value="MYG1_exonuclease"/>
</dbReference>
<dbReference type="EMBL" id="HBEO01014086">
    <property type="protein sequence ID" value="CAD8482538.1"/>
    <property type="molecule type" value="Transcribed_RNA"/>
</dbReference>